<dbReference type="PANTHER" id="PTHR16184">
    <property type="entry name" value="ELONGATOR COMPLEX PROTEIN 6"/>
    <property type="match status" value="1"/>
</dbReference>
<comment type="similarity">
    <text evidence="2">Belongs to the ELP6 family.</text>
</comment>
<protein>
    <recommendedName>
        <fullName evidence="3">Elongator complex protein 6</fullName>
    </recommendedName>
</protein>
<name>A0A5E4Q9B0_9NEOP</name>
<gene>
    <name evidence="4" type="ORF">LSINAPIS_LOCUS5836</name>
</gene>
<reference evidence="4 5" key="1">
    <citation type="submission" date="2017-07" db="EMBL/GenBank/DDBJ databases">
        <authorList>
            <person name="Talla V."/>
            <person name="Backstrom N."/>
        </authorList>
    </citation>
    <scope>NUCLEOTIDE SEQUENCE [LARGE SCALE GENOMIC DNA]</scope>
</reference>
<evidence type="ECO:0000313" key="5">
    <source>
        <dbReference type="Proteomes" id="UP000324832"/>
    </source>
</evidence>
<dbReference type="AlphaFoldDB" id="A0A5E4Q9B0"/>
<evidence type="ECO:0000313" key="4">
    <source>
        <dbReference type="EMBL" id="VVC93698.1"/>
    </source>
</evidence>
<comment type="pathway">
    <text evidence="1">tRNA modification; 5-methoxycarbonylmethyl-2-thiouridine-tRNA biosynthesis.</text>
</comment>
<dbReference type="EMBL" id="FZQP02001748">
    <property type="protein sequence ID" value="VVC93698.1"/>
    <property type="molecule type" value="Genomic_DNA"/>
</dbReference>
<dbReference type="GO" id="GO:0033588">
    <property type="term" value="C:elongator holoenzyme complex"/>
    <property type="evidence" value="ECO:0007669"/>
    <property type="project" value="InterPro"/>
</dbReference>
<keyword evidence="5" id="KW-1185">Reference proteome</keyword>
<dbReference type="InterPro" id="IPR018627">
    <property type="entry name" value="ELP6"/>
</dbReference>
<sequence length="247" mass="27854">MSDIISILKLDQRHISNVIVAKELNHCDSSFITSCVLGHCIKTGSSVFVICLHSTKPHYESVGMKMSYNLQKSINSGLIKFFNLDMMDVGLGLQTNCLVSPEKFITQAKKYLEAMKNKHLHVNIIFEGVSHLFDIGYSLKEIHFICKELIDITRKDKSFLLLNCNVANEGDETHVLANLLAHKSDVAVDINQLSSGWSKDVTGNINVVYPSRKFNSDYMYNLDPKPSHHLFKMFDRGVKLLVPGTLH</sequence>
<dbReference type="Gene3D" id="3.40.50.300">
    <property type="entry name" value="P-loop containing nucleotide triphosphate hydrolases"/>
    <property type="match status" value="1"/>
</dbReference>
<dbReference type="GO" id="GO:0002098">
    <property type="term" value="P:tRNA wobble uridine modification"/>
    <property type="evidence" value="ECO:0007669"/>
    <property type="project" value="InterPro"/>
</dbReference>
<organism evidence="4 5">
    <name type="scientific">Leptidea sinapis</name>
    <dbReference type="NCBI Taxonomy" id="189913"/>
    <lineage>
        <taxon>Eukaryota</taxon>
        <taxon>Metazoa</taxon>
        <taxon>Ecdysozoa</taxon>
        <taxon>Arthropoda</taxon>
        <taxon>Hexapoda</taxon>
        <taxon>Insecta</taxon>
        <taxon>Pterygota</taxon>
        <taxon>Neoptera</taxon>
        <taxon>Endopterygota</taxon>
        <taxon>Lepidoptera</taxon>
        <taxon>Glossata</taxon>
        <taxon>Ditrysia</taxon>
        <taxon>Papilionoidea</taxon>
        <taxon>Pieridae</taxon>
        <taxon>Dismorphiinae</taxon>
        <taxon>Leptidea</taxon>
    </lineage>
</organism>
<evidence type="ECO:0000256" key="2">
    <source>
        <dbReference type="ARBA" id="ARBA00008837"/>
    </source>
</evidence>
<accession>A0A5E4Q9B0</accession>
<dbReference type="Pfam" id="PF09807">
    <property type="entry name" value="ELP6"/>
    <property type="match status" value="1"/>
</dbReference>
<dbReference type="UniPathway" id="UPA00988"/>
<evidence type="ECO:0000256" key="1">
    <source>
        <dbReference type="ARBA" id="ARBA00005043"/>
    </source>
</evidence>
<dbReference type="Proteomes" id="UP000324832">
    <property type="component" value="Unassembled WGS sequence"/>
</dbReference>
<evidence type="ECO:0000256" key="3">
    <source>
        <dbReference type="ARBA" id="ARBA00020263"/>
    </source>
</evidence>
<proteinExistence type="inferred from homology"/>
<dbReference type="PANTHER" id="PTHR16184:SF6">
    <property type="entry name" value="ELONGATOR COMPLEX PROTEIN 6"/>
    <property type="match status" value="1"/>
</dbReference>
<dbReference type="InterPro" id="IPR027417">
    <property type="entry name" value="P-loop_NTPase"/>
</dbReference>